<organism evidence="2 3">
    <name type="scientific">Paenibacillus nasutitermitis</name>
    <dbReference type="NCBI Taxonomy" id="1652958"/>
    <lineage>
        <taxon>Bacteria</taxon>
        <taxon>Bacillati</taxon>
        <taxon>Bacillota</taxon>
        <taxon>Bacilli</taxon>
        <taxon>Bacillales</taxon>
        <taxon>Paenibacillaceae</taxon>
        <taxon>Paenibacillus</taxon>
    </lineage>
</organism>
<comment type="caution">
    <text evidence="2">The sequence shown here is derived from an EMBL/GenBank/DDBJ whole genome shotgun (WGS) entry which is preliminary data.</text>
</comment>
<dbReference type="EMBL" id="BMHP01000004">
    <property type="protein sequence ID" value="GGD89190.1"/>
    <property type="molecule type" value="Genomic_DNA"/>
</dbReference>
<evidence type="ECO:0000313" key="3">
    <source>
        <dbReference type="Proteomes" id="UP000612456"/>
    </source>
</evidence>
<sequence length="155" mass="17773">MDDYMKMSSRKAKAGIYSYLLSFVTSGLGIYLWFEMRDLISNLLIVLHINPSAWRAFDNFSFLLLGVLWLAFVFITQHAYQKSYLAGTLFRRVCLVIGIQMLIWFAMRLIAVLIQAITLHAWGWILFICAGGAGMVLILYARKGRTIIYAEEFKG</sequence>
<keyword evidence="1" id="KW-0812">Transmembrane</keyword>
<protein>
    <submittedName>
        <fullName evidence="2">Uncharacterized protein</fullName>
    </submittedName>
</protein>
<dbReference type="AlphaFoldDB" id="A0A916ZD27"/>
<dbReference type="RefSeq" id="WP_188997020.1">
    <property type="nucleotide sequence ID" value="NZ_BMHP01000004.1"/>
</dbReference>
<feature type="transmembrane region" description="Helical" evidence="1">
    <location>
        <begin position="60"/>
        <end position="80"/>
    </location>
</feature>
<keyword evidence="3" id="KW-1185">Reference proteome</keyword>
<keyword evidence="1" id="KW-0472">Membrane</keyword>
<dbReference type="Proteomes" id="UP000612456">
    <property type="component" value="Unassembled WGS sequence"/>
</dbReference>
<feature type="transmembrane region" description="Helical" evidence="1">
    <location>
        <begin position="121"/>
        <end position="141"/>
    </location>
</feature>
<accession>A0A916ZD27</accession>
<feature type="transmembrane region" description="Helical" evidence="1">
    <location>
        <begin position="16"/>
        <end position="34"/>
    </location>
</feature>
<keyword evidence="1" id="KW-1133">Transmembrane helix</keyword>
<proteinExistence type="predicted"/>
<feature type="transmembrane region" description="Helical" evidence="1">
    <location>
        <begin position="92"/>
        <end position="115"/>
    </location>
</feature>
<name>A0A916ZD27_9BACL</name>
<evidence type="ECO:0000313" key="2">
    <source>
        <dbReference type="EMBL" id="GGD89190.1"/>
    </source>
</evidence>
<reference evidence="2" key="2">
    <citation type="submission" date="2020-09" db="EMBL/GenBank/DDBJ databases">
        <authorList>
            <person name="Sun Q."/>
            <person name="Zhou Y."/>
        </authorList>
    </citation>
    <scope>NUCLEOTIDE SEQUENCE</scope>
    <source>
        <strain evidence="2">CGMCC 1.15178</strain>
    </source>
</reference>
<evidence type="ECO:0000256" key="1">
    <source>
        <dbReference type="SAM" id="Phobius"/>
    </source>
</evidence>
<reference evidence="2" key="1">
    <citation type="journal article" date="2014" name="Int. J. Syst. Evol. Microbiol.">
        <title>Complete genome sequence of Corynebacterium casei LMG S-19264T (=DSM 44701T), isolated from a smear-ripened cheese.</title>
        <authorList>
            <consortium name="US DOE Joint Genome Institute (JGI-PGF)"/>
            <person name="Walter F."/>
            <person name="Albersmeier A."/>
            <person name="Kalinowski J."/>
            <person name="Ruckert C."/>
        </authorList>
    </citation>
    <scope>NUCLEOTIDE SEQUENCE</scope>
    <source>
        <strain evidence="2">CGMCC 1.15178</strain>
    </source>
</reference>
<gene>
    <name evidence="2" type="ORF">GCM10010911_54750</name>
</gene>